<dbReference type="RefSeq" id="WP_109137161.1">
    <property type="nucleotide sequence ID" value="NZ_QFFN01000009.1"/>
</dbReference>
<keyword evidence="2" id="KW-0732">Signal</keyword>
<feature type="chain" id="PRO_5015582020" description="Cell surface protein" evidence="2">
    <location>
        <begin position="35"/>
        <end position="281"/>
    </location>
</feature>
<dbReference type="EMBL" id="QFFN01000009">
    <property type="protein sequence ID" value="PWG59982.1"/>
    <property type="molecule type" value="Genomic_DNA"/>
</dbReference>
<keyword evidence="1" id="KW-0472">Membrane</keyword>
<evidence type="ECO:0000256" key="1">
    <source>
        <dbReference type="SAM" id="Phobius"/>
    </source>
</evidence>
<evidence type="ECO:0000313" key="4">
    <source>
        <dbReference type="Proteomes" id="UP000245753"/>
    </source>
</evidence>
<proteinExistence type="predicted"/>
<protein>
    <recommendedName>
        <fullName evidence="5">Cell surface protein</fullName>
    </recommendedName>
</protein>
<name>A0A2U2MT24_9BIFI</name>
<evidence type="ECO:0000313" key="3">
    <source>
        <dbReference type="EMBL" id="PWG59982.1"/>
    </source>
</evidence>
<evidence type="ECO:0008006" key="5">
    <source>
        <dbReference type="Google" id="ProtNLM"/>
    </source>
</evidence>
<keyword evidence="1" id="KW-0812">Transmembrane</keyword>
<organism evidence="3 4">
    <name type="scientific">Bifidobacterium catulorum</name>
    <dbReference type="NCBI Taxonomy" id="1630173"/>
    <lineage>
        <taxon>Bacteria</taxon>
        <taxon>Bacillati</taxon>
        <taxon>Actinomycetota</taxon>
        <taxon>Actinomycetes</taxon>
        <taxon>Bifidobacteriales</taxon>
        <taxon>Bifidobacteriaceae</taxon>
        <taxon>Bifidobacterium</taxon>
    </lineage>
</organism>
<reference evidence="3 4" key="1">
    <citation type="journal article" date="2018" name="Int. J. Syst. Evol. Microbiol.">
        <title>Bifidobacterium catulorum sp. nov., a novel taxon from the faeces of the baby common marmoset (Callithrix jacchus).</title>
        <authorList>
            <person name="Modesto M."/>
            <person name="Michelini S."/>
            <person name="Oki K."/>
            <person name="Biavati B."/>
            <person name="Watanabe K."/>
            <person name="Mattarelli P."/>
        </authorList>
    </citation>
    <scope>NUCLEOTIDE SEQUENCE [LARGE SCALE GENOMIC DNA]</scope>
    <source>
        <strain evidence="3 4">MRM 8.19</strain>
    </source>
</reference>
<dbReference type="OrthoDB" id="9844797at2"/>
<feature type="transmembrane region" description="Helical" evidence="1">
    <location>
        <begin position="255"/>
        <end position="275"/>
    </location>
</feature>
<dbReference type="Proteomes" id="UP000245753">
    <property type="component" value="Unassembled WGS sequence"/>
</dbReference>
<keyword evidence="1" id="KW-1133">Transmembrane helix</keyword>
<dbReference type="PROSITE" id="PS51257">
    <property type="entry name" value="PROKAR_LIPOPROTEIN"/>
    <property type="match status" value="1"/>
</dbReference>
<dbReference type="AlphaFoldDB" id="A0A2U2MT24"/>
<comment type="caution">
    <text evidence="3">The sequence shown here is derived from an EMBL/GenBank/DDBJ whole genome shotgun (WGS) entry which is preliminary data.</text>
</comment>
<evidence type="ECO:0000256" key="2">
    <source>
        <dbReference type="SAM" id="SignalP"/>
    </source>
</evidence>
<accession>A0A2U2MT24</accession>
<gene>
    <name evidence="3" type="ORF">DF200_04905</name>
</gene>
<sequence>MTCFTPKRLTAPFSLIAAIAVLIGCAAATPIASAAGYGADIVVNGNTATGTATFSVNDIERYANKDGVAYVYVRVDGTLVSATTPQGSTRAAAAAESDTATFSDGVYYADGTDNDDNATRDASAVSPAAVRTVSVHTVSVHTVADVNAAAYFYAGQVTKESNSVTFVFNLTQKAITQGGELKYDAFLSPVRIDNGGRALTASQLATLRASGMSGVLYSASADLPATGEGGAEDASATGTNGASGRSTLSRTGTVMLPYCIALAVIALAAGAVFAVRRRVRR</sequence>
<keyword evidence="4" id="KW-1185">Reference proteome</keyword>
<feature type="signal peptide" evidence="2">
    <location>
        <begin position="1"/>
        <end position="34"/>
    </location>
</feature>